<dbReference type="InterPro" id="IPR000152">
    <property type="entry name" value="EGF-type_Asp/Asn_hydroxyl_site"/>
</dbReference>
<dbReference type="CTD" id="8788"/>
<dbReference type="KEGG" id="ptex:113435006"/>
<feature type="signal peptide" evidence="16">
    <location>
        <begin position="1"/>
        <end position="25"/>
    </location>
</feature>
<name>A0A670ZAH4_PSETE</name>
<evidence type="ECO:0000256" key="14">
    <source>
        <dbReference type="PROSITE-ProRule" id="PRU00076"/>
    </source>
</evidence>
<evidence type="ECO:0000256" key="7">
    <source>
        <dbReference type="ARBA" id="ARBA00022737"/>
    </source>
</evidence>
<evidence type="ECO:0000256" key="5">
    <source>
        <dbReference type="ARBA" id="ARBA00022692"/>
    </source>
</evidence>
<dbReference type="Pfam" id="PF21700">
    <property type="entry name" value="EGF_DL_JAG"/>
    <property type="match status" value="1"/>
</dbReference>
<feature type="disulfide bond" evidence="14">
    <location>
        <begin position="118"/>
        <end position="127"/>
    </location>
</feature>
<keyword evidence="11" id="KW-0325">Glycoprotein</keyword>
<evidence type="ECO:0000256" key="12">
    <source>
        <dbReference type="ARBA" id="ARBA00061973"/>
    </source>
</evidence>
<dbReference type="InterPro" id="IPR000742">
    <property type="entry name" value="EGF"/>
</dbReference>
<sequence length="375" mass="40940">MDSHTAKYLGCFFWALVVCLPLAQGADCQPGCHPVNGFCEVSSECRCRPGWQGPLCDQCVPFPGCLHGTCVKPGQCMCEEGWIGSRCDTVVHPCSSKPCSNYSKNCVETGNGGYTCLCAQGYMGKNCHMKRGPCIVNGSPCQNGGSCLDDDGFAPYASCVCSPGFTGQFCELDIDDCEPNPCENGGTCTDIGKSFHCSCPIGYGGVLCRNRIPACDSSPCENGGTCHGHRGRGFMCICKPYFAGPTCSFSTRNTSVNAVIKQRQNQNRHLHLRGHLKSAQLQEKEILTIKETIENRQSLLTKSQVICFMVLSFLTCLVVLGTTGIIFFSKFEVWLSNARYSHLLHKERDCFLKANDDENVSVNIIFPEKINQGNE</sequence>
<comment type="caution">
    <text evidence="14">Lacks conserved residue(s) required for the propagation of feature annotation.</text>
</comment>
<dbReference type="Ensembl" id="ENSPTXT00000021768.1">
    <property type="protein sequence ID" value="ENSPTXP00000021127.1"/>
    <property type="gene ID" value="ENSPTXG00000014613.1"/>
</dbReference>
<dbReference type="GO" id="GO:0005737">
    <property type="term" value="C:cytoplasm"/>
    <property type="evidence" value="ECO:0007669"/>
    <property type="project" value="UniProtKB-SubCell"/>
</dbReference>
<evidence type="ECO:0000256" key="8">
    <source>
        <dbReference type="ARBA" id="ARBA00022989"/>
    </source>
</evidence>
<evidence type="ECO:0000256" key="11">
    <source>
        <dbReference type="ARBA" id="ARBA00023180"/>
    </source>
</evidence>
<dbReference type="FunFam" id="2.10.25.10:FF:000118">
    <property type="entry name" value="protein delta homolog 2"/>
    <property type="match status" value="1"/>
</dbReference>
<keyword evidence="5 15" id="KW-0812">Transmembrane</keyword>
<evidence type="ECO:0000256" key="15">
    <source>
        <dbReference type="SAM" id="Phobius"/>
    </source>
</evidence>
<dbReference type="Gene3D" id="2.10.25.10">
    <property type="entry name" value="Laminin"/>
    <property type="match status" value="5"/>
</dbReference>
<evidence type="ECO:0000256" key="13">
    <source>
        <dbReference type="ARBA" id="ARBA00072386"/>
    </source>
</evidence>
<keyword evidence="19" id="KW-1185">Reference proteome</keyword>
<keyword evidence="9 15" id="KW-0472">Membrane</keyword>
<evidence type="ECO:0000256" key="9">
    <source>
        <dbReference type="ARBA" id="ARBA00023136"/>
    </source>
</evidence>
<dbReference type="InterPro" id="IPR018097">
    <property type="entry name" value="EGF_Ca-bd_CS"/>
</dbReference>
<dbReference type="GO" id="GO:0016020">
    <property type="term" value="C:membrane"/>
    <property type="evidence" value="ECO:0007669"/>
    <property type="project" value="UniProtKB-SubCell"/>
</dbReference>
<accession>A0A670ZAH4</accession>
<dbReference type="Pfam" id="PF12661">
    <property type="entry name" value="hEGF"/>
    <property type="match status" value="1"/>
</dbReference>
<dbReference type="InterPro" id="IPR050906">
    <property type="entry name" value="Notch_signaling"/>
</dbReference>
<feature type="domain" description="EGF-like" evidence="17">
    <location>
        <begin position="130"/>
        <end position="171"/>
    </location>
</feature>
<evidence type="ECO:0000259" key="17">
    <source>
        <dbReference type="PROSITE" id="PS50026"/>
    </source>
</evidence>
<keyword evidence="8 15" id="KW-1133">Transmembrane helix</keyword>
<dbReference type="GO" id="GO:0005615">
    <property type="term" value="C:extracellular space"/>
    <property type="evidence" value="ECO:0007669"/>
    <property type="project" value="Ensembl"/>
</dbReference>
<dbReference type="PROSITE" id="PS00010">
    <property type="entry name" value="ASX_HYDROXYL"/>
    <property type="match status" value="1"/>
</dbReference>
<dbReference type="OrthoDB" id="6130531at2759"/>
<dbReference type="CDD" id="cd00054">
    <property type="entry name" value="EGF_CA"/>
    <property type="match status" value="2"/>
</dbReference>
<dbReference type="GO" id="GO:0005509">
    <property type="term" value="F:calcium ion binding"/>
    <property type="evidence" value="ECO:0007669"/>
    <property type="project" value="InterPro"/>
</dbReference>
<dbReference type="Pfam" id="PF00008">
    <property type="entry name" value="EGF"/>
    <property type="match status" value="2"/>
</dbReference>
<evidence type="ECO:0000313" key="18">
    <source>
        <dbReference type="Ensembl" id="ENSPTXP00000021127.1"/>
    </source>
</evidence>
<feature type="chain" id="PRO_5025449166" description="Protein delta homolog 1" evidence="16">
    <location>
        <begin position="26"/>
        <end position="375"/>
    </location>
</feature>
<feature type="disulfide bond" evidence="14">
    <location>
        <begin position="47"/>
        <end position="56"/>
    </location>
</feature>
<feature type="disulfide bond" evidence="14">
    <location>
        <begin position="99"/>
        <end position="116"/>
    </location>
</feature>
<proteinExistence type="predicted"/>
<dbReference type="AlphaFoldDB" id="A0A670ZAH4"/>
<dbReference type="SMART" id="SM00181">
    <property type="entry name" value="EGF"/>
    <property type="match status" value="6"/>
</dbReference>
<evidence type="ECO:0000256" key="16">
    <source>
        <dbReference type="SAM" id="SignalP"/>
    </source>
</evidence>
<evidence type="ECO:0000256" key="3">
    <source>
        <dbReference type="ARBA" id="ARBA00022490"/>
    </source>
</evidence>
<evidence type="ECO:0000313" key="19">
    <source>
        <dbReference type="Proteomes" id="UP000472273"/>
    </source>
</evidence>
<keyword evidence="7" id="KW-0677">Repeat</keyword>
<dbReference type="SUPFAM" id="SSF57196">
    <property type="entry name" value="EGF/Laminin"/>
    <property type="match status" value="3"/>
</dbReference>
<comment type="subunit">
    <text evidence="12">Monomer. Interacts with SH3RF2.</text>
</comment>
<dbReference type="FunFam" id="2.10.25.10:FF:000018">
    <property type="entry name" value="Delta-like 1"/>
    <property type="match status" value="1"/>
</dbReference>
<dbReference type="FunFam" id="2.10.25.10:FF:000321">
    <property type="entry name" value="Protein delta homolog 1"/>
    <property type="match status" value="1"/>
</dbReference>
<keyword evidence="4 14" id="KW-0245">EGF-like domain</keyword>
<feature type="disulfide bond" evidence="14">
    <location>
        <begin position="238"/>
        <end position="247"/>
    </location>
</feature>
<reference evidence="18" key="2">
    <citation type="submission" date="2025-09" db="UniProtKB">
        <authorList>
            <consortium name="Ensembl"/>
        </authorList>
    </citation>
    <scope>IDENTIFICATION</scope>
</reference>
<dbReference type="InterPro" id="IPR013032">
    <property type="entry name" value="EGF-like_CS"/>
</dbReference>
<feature type="domain" description="EGF-like" evidence="17">
    <location>
        <begin position="211"/>
        <end position="248"/>
    </location>
</feature>
<dbReference type="PROSITE" id="PS01187">
    <property type="entry name" value="EGF_CA"/>
    <property type="match status" value="1"/>
</dbReference>
<reference evidence="18" key="1">
    <citation type="submission" date="2025-08" db="UniProtKB">
        <authorList>
            <consortium name="Ensembl"/>
        </authorList>
    </citation>
    <scope>IDENTIFICATION</scope>
</reference>
<feature type="disulfide bond" evidence="14">
    <location>
        <begin position="199"/>
        <end position="208"/>
    </location>
</feature>
<feature type="domain" description="EGF-like" evidence="17">
    <location>
        <begin position="24"/>
        <end position="57"/>
    </location>
</feature>
<dbReference type="Proteomes" id="UP000472273">
    <property type="component" value="Unplaced"/>
</dbReference>
<dbReference type="GO" id="GO:0045746">
    <property type="term" value="P:negative regulation of Notch signaling pathway"/>
    <property type="evidence" value="ECO:0007669"/>
    <property type="project" value="Ensembl"/>
</dbReference>
<dbReference type="OMA" id="MQNYKPP"/>
<protein>
    <recommendedName>
        <fullName evidence="13">Protein delta homolog 1</fullName>
    </recommendedName>
</protein>
<dbReference type="PROSITE" id="PS01186">
    <property type="entry name" value="EGF_2"/>
    <property type="match status" value="4"/>
</dbReference>
<dbReference type="PANTHER" id="PTHR24044">
    <property type="entry name" value="NOTCH LIGAND FAMILY MEMBER"/>
    <property type="match status" value="1"/>
</dbReference>
<feature type="domain" description="EGF-like" evidence="17">
    <location>
        <begin position="173"/>
        <end position="209"/>
    </location>
</feature>
<feature type="transmembrane region" description="Helical" evidence="15">
    <location>
        <begin position="308"/>
        <end position="329"/>
    </location>
</feature>
<evidence type="ECO:0000256" key="6">
    <source>
        <dbReference type="ARBA" id="ARBA00022729"/>
    </source>
</evidence>
<gene>
    <name evidence="18" type="primary">DLK1</name>
</gene>
<dbReference type="RefSeq" id="XP_026554289.1">
    <property type="nucleotide sequence ID" value="XM_026698504.1"/>
</dbReference>
<evidence type="ECO:0000256" key="1">
    <source>
        <dbReference type="ARBA" id="ARBA00004479"/>
    </source>
</evidence>
<dbReference type="GeneTree" id="ENSGT00940000154225"/>
<dbReference type="InterPro" id="IPR001881">
    <property type="entry name" value="EGF-like_Ca-bd_dom"/>
</dbReference>
<keyword evidence="10 14" id="KW-1015">Disulfide bond</keyword>
<keyword evidence="3" id="KW-0963">Cytoplasm</keyword>
<dbReference type="PROSITE" id="PS00022">
    <property type="entry name" value="EGF_1"/>
    <property type="match status" value="6"/>
</dbReference>
<feature type="disulfide bond" evidence="14">
    <location>
        <begin position="161"/>
        <end position="170"/>
    </location>
</feature>
<evidence type="ECO:0000256" key="10">
    <source>
        <dbReference type="ARBA" id="ARBA00023157"/>
    </source>
</evidence>
<keyword evidence="6 16" id="KW-0732">Signal</keyword>
<organism evidence="18 19">
    <name type="scientific">Pseudonaja textilis</name>
    <name type="common">Eastern brown snake</name>
    <dbReference type="NCBI Taxonomy" id="8673"/>
    <lineage>
        <taxon>Eukaryota</taxon>
        <taxon>Metazoa</taxon>
        <taxon>Chordata</taxon>
        <taxon>Craniata</taxon>
        <taxon>Vertebrata</taxon>
        <taxon>Euteleostomi</taxon>
        <taxon>Lepidosauria</taxon>
        <taxon>Squamata</taxon>
        <taxon>Bifurcata</taxon>
        <taxon>Unidentata</taxon>
        <taxon>Episquamata</taxon>
        <taxon>Toxicofera</taxon>
        <taxon>Serpentes</taxon>
        <taxon>Colubroidea</taxon>
        <taxon>Elapidae</taxon>
        <taxon>Hydrophiinae</taxon>
        <taxon>Pseudonaja</taxon>
    </lineage>
</organism>
<comment type="subcellular location">
    <subcellularLocation>
        <location evidence="2">Cytoplasm</location>
    </subcellularLocation>
    <subcellularLocation>
        <location evidence="1">Membrane</location>
        <topology evidence="1">Single-pass type I membrane protein</topology>
    </subcellularLocation>
</comment>
<evidence type="ECO:0000256" key="2">
    <source>
        <dbReference type="ARBA" id="ARBA00004496"/>
    </source>
</evidence>
<dbReference type="SMART" id="SM00179">
    <property type="entry name" value="EGF_CA"/>
    <property type="match status" value="4"/>
</dbReference>
<dbReference type="PROSITE" id="PS50026">
    <property type="entry name" value="EGF_3"/>
    <property type="match status" value="5"/>
</dbReference>
<feature type="domain" description="EGF-like" evidence="17">
    <location>
        <begin position="90"/>
        <end position="128"/>
    </location>
</feature>
<dbReference type="GeneID" id="113435006"/>
<dbReference type="FunFam" id="2.10.25.10:FF:000095">
    <property type="entry name" value="Notch, isoform B"/>
    <property type="match status" value="1"/>
</dbReference>
<dbReference type="GO" id="GO:0005112">
    <property type="term" value="F:Notch binding"/>
    <property type="evidence" value="ECO:0007669"/>
    <property type="project" value="TreeGrafter"/>
</dbReference>
<dbReference type="PANTHER" id="PTHR24044:SF420">
    <property type="entry name" value="DELTA AND NOTCH-LIKE EPIDERMAL GROWTH FACTOR-RELATED RECEPTOR ISOFORM X1"/>
    <property type="match status" value="1"/>
</dbReference>
<evidence type="ECO:0000256" key="4">
    <source>
        <dbReference type="ARBA" id="ARBA00022536"/>
    </source>
</evidence>